<evidence type="ECO:0000313" key="5">
    <source>
        <dbReference type="Proteomes" id="UP000799437"/>
    </source>
</evidence>
<dbReference type="AlphaFoldDB" id="A0A6A6WBU0"/>
<evidence type="ECO:0000259" key="3">
    <source>
        <dbReference type="Pfam" id="PF09811"/>
    </source>
</evidence>
<dbReference type="GeneID" id="54486388"/>
<feature type="region of interest" description="Disordered" evidence="2">
    <location>
        <begin position="163"/>
        <end position="190"/>
    </location>
</feature>
<accession>A0A6A6WBU0</accession>
<dbReference type="OrthoDB" id="48036at2759"/>
<evidence type="ECO:0000256" key="1">
    <source>
        <dbReference type="ARBA" id="ARBA00038090"/>
    </source>
</evidence>
<dbReference type="Proteomes" id="UP000799437">
    <property type="component" value="Unassembled WGS sequence"/>
</dbReference>
<dbReference type="InterPro" id="IPR052436">
    <property type="entry name" value="LTO1_adapter"/>
</dbReference>
<dbReference type="PANTHER" id="PTHR28532">
    <property type="entry name" value="GEO13458P1"/>
    <property type="match status" value="1"/>
</dbReference>
<evidence type="ECO:0000313" key="4">
    <source>
        <dbReference type="EMBL" id="KAF2759430.1"/>
    </source>
</evidence>
<sequence length="190" mass="21386">MDSADLFEDLHSLEDSFYQEGYDAGAADGSRAGRIEGRVFGLEKGFEKFVALGRLSGQSKVWMQRLHTIGEEHSGENNVHAANAELPSLMENPRLRKHITTLRDLVDPDTYDTRNNEDAVADFDNRYKRAKAKVKVIEKIVGEDVRSLESVDDLARVSNTRPDLRISSEQAQEKNMEDFGRDLARATDSI</sequence>
<feature type="domain" description="Essential protein Yae1 N-terminal" evidence="3">
    <location>
        <begin position="21"/>
        <end position="58"/>
    </location>
</feature>
<evidence type="ECO:0000256" key="2">
    <source>
        <dbReference type="SAM" id="MobiDB-lite"/>
    </source>
</evidence>
<keyword evidence="5" id="KW-1185">Reference proteome</keyword>
<dbReference type="Pfam" id="PF09811">
    <property type="entry name" value="Yae1_N"/>
    <property type="match status" value="1"/>
</dbReference>
<protein>
    <submittedName>
        <fullName evidence="4">DUF1715-domain-containing protein</fullName>
    </submittedName>
</protein>
<proteinExistence type="inferred from homology"/>
<gene>
    <name evidence="4" type="ORF">EJ05DRAFT_484385</name>
</gene>
<dbReference type="InterPro" id="IPR019191">
    <property type="entry name" value="Essential_protein_Yae1_N"/>
</dbReference>
<dbReference type="EMBL" id="ML996569">
    <property type="protein sequence ID" value="KAF2759430.1"/>
    <property type="molecule type" value="Genomic_DNA"/>
</dbReference>
<reference evidence="4" key="1">
    <citation type="journal article" date="2020" name="Stud. Mycol.">
        <title>101 Dothideomycetes genomes: a test case for predicting lifestyles and emergence of pathogens.</title>
        <authorList>
            <person name="Haridas S."/>
            <person name="Albert R."/>
            <person name="Binder M."/>
            <person name="Bloem J."/>
            <person name="Labutti K."/>
            <person name="Salamov A."/>
            <person name="Andreopoulos B."/>
            <person name="Baker S."/>
            <person name="Barry K."/>
            <person name="Bills G."/>
            <person name="Bluhm B."/>
            <person name="Cannon C."/>
            <person name="Castanera R."/>
            <person name="Culley D."/>
            <person name="Daum C."/>
            <person name="Ezra D."/>
            <person name="Gonzalez J."/>
            <person name="Henrissat B."/>
            <person name="Kuo A."/>
            <person name="Liang C."/>
            <person name="Lipzen A."/>
            <person name="Lutzoni F."/>
            <person name="Magnuson J."/>
            <person name="Mondo S."/>
            <person name="Nolan M."/>
            <person name="Ohm R."/>
            <person name="Pangilinan J."/>
            <person name="Park H.-J."/>
            <person name="Ramirez L."/>
            <person name="Alfaro M."/>
            <person name="Sun H."/>
            <person name="Tritt A."/>
            <person name="Yoshinaga Y."/>
            <person name="Zwiers L.-H."/>
            <person name="Turgeon B."/>
            <person name="Goodwin S."/>
            <person name="Spatafora J."/>
            <person name="Crous P."/>
            <person name="Grigoriev I."/>
        </authorList>
    </citation>
    <scope>NUCLEOTIDE SEQUENCE</scope>
    <source>
        <strain evidence="4">CBS 121739</strain>
    </source>
</reference>
<comment type="similarity">
    <text evidence="1">Belongs to the LTO1 family.</text>
</comment>
<dbReference type="RefSeq" id="XP_033601881.1">
    <property type="nucleotide sequence ID" value="XM_033745334.1"/>
</dbReference>
<name>A0A6A6WBU0_9PEZI</name>
<dbReference type="PANTHER" id="PTHR28532:SF1">
    <property type="entry name" value="ORAL CANCER OVEREXPRESSED 1"/>
    <property type="match status" value="1"/>
</dbReference>
<organism evidence="4 5">
    <name type="scientific">Pseudovirgaria hyperparasitica</name>
    <dbReference type="NCBI Taxonomy" id="470096"/>
    <lineage>
        <taxon>Eukaryota</taxon>
        <taxon>Fungi</taxon>
        <taxon>Dikarya</taxon>
        <taxon>Ascomycota</taxon>
        <taxon>Pezizomycotina</taxon>
        <taxon>Dothideomycetes</taxon>
        <taxon>Dothideomycetes incertae sedis</taxon>
        <taxon>Acrospermales</taxon>
        <taxon>Acrospermaceae</taxon>
        <taxon>Pseudovirgaria</taxon>
    </lineage>
</organism>